<protein>
    <submittedName>
        <fullName evidence="3">NADH-quinone oxidoreductase subunit J</fullName>
    </submittedName>
</protein>
<dbReference type="AlphaFoldDB" id="A0ABD5PYN0"/>
<evidence type="ECO:0000313" key="4">
    <source>
        <dbReference type="Proteomes" id="UP001595945"/>
    </source>
</evidence>
<evidence type="ECO:0000313" key="3">
    <source>
        <dbReference type="EMBL" id="MFC4823393.1"/>
    </source>
</evidence>
<dbReference type="Proteomes" id="UP001595945">
    <property type="component" value="Unassembled WGS sequence"/>
</dbReference>
<gene>
    <name evidence="3" type="ORF">ACFO9K_03870</name>
</gene>
<evidence type="ECO:0000256" key="2">
    <source>
        <dbReference type="SAM" id="Phobius"/>
    </source>
</evidence>
<keyword evidence="2" id="KW-0472">Membrane</keyword>
<dbReference type="RefSeq" id="WP_368410482.1">
    <property type="nucleotide sequence ID" value="NZ_CP100400.1"/>
</dbReference>
<organism evidence="3 4">
    <name type="scientific">Halorussus aquaticus</name>
    <dbReference type="NCBI Taxonomy" id="2953748"/>
    <lineage>
        <taxon>Archaea</taxon>
        <taxon>Methanobacteriati</taxon>
        <taxon>Methanobacteriota</taxon>
        <taxon>Stenosarchaea group</taxon>
        <taxon>Halobacteria</taxon>
        <taxon>Halobacteriales</taxon>
        <taxon>Haladaptataceae</taxon>
        <taxon>Halorussus</taxon>
    </lineage>
</organism>
<feature type="transmembrane region" description="Helical" evidence="2">
    <location>
        <begin position="71"/>
        <end position="93"/>
    </location>
</feature>
<keyword evidence="2" id="KW-1133">Transmembrane helix</keyword>
<proteinExistence type="predicted"/>
<accession>A0ABD5PYN0</accession>
<dbReference type="EMBL" id="JBHSHT010000001">
    <property type="protein sequence ID" value="MFC4823393.1"/>
    <property type="molecule type" value="Genomic_DNA"/>
</dbReference>
<dbReference type="Gene3D" id="1.20.120.1200">
    <property type="entry name" value="NADH-ubiquinone/plastoquinone oxidoreductase chain 6, subunit NuoJ"/>
    <property type="match status" value="1"/>
</dbReference>
<keyword evidence="4" id="KW-1185">Reference proteome</keyword>
<reference evidence="3 4" key="1">
    <citation type="journal article" date="2019" name="Int. J. Syst. Evol. Microbiol.">
        <title>The Global Catalogue of Microorganisms (GCM) 10K type strain sequencing project: providing services to taxonomists for standard genome sequencing and annotation.</title>
        <authorList>
            <consortium name="The Broad Institute Genomics Platform"/>
            <consortium name="The Broad Institute Genome Sequencing Center for Infectious Disease"/>
            <person name="Wu L."/>
            <person name="Ma J."/>
        </authorList>
    </citation>
    <scope>NUCLEOTIDE SEQUENCE [LARGE SCALE GENOMIC DNA]</scope>
    <source>
        <strain evidence="3 4">XZYJ18</strain>
    </source>
</reference>
<dbReference type="GeneID" id="73045557"/>
<feature type="region of interest" description="Disordered" evidence="1">
    <location>
        <begin position="105"/>
        <end position="131"/>
    </location>
</feature>
<sequence>MSTEPEVGIDDRGRKWPGVAALALFGVLAWVFVGAEFGEAAGFPDGASITASIGYAMFNIPAENAIPSEGFLIPFEIIDLVLVAALVGAVMLARREESGEITTALRSDAVEQESSPQEVVPDGGKADGGEQ</sequence>
<feature type="transmembrane region" description="Helical" evidence="2">
    <location>
        <begin position="16"/>
        <end position="35"/>
    </location>
</feature>
<evidence type="ECO:0000256" key="1">
    <source>
        <dbReference type="SAM" id="MobiDB-lite"/>
    </source>
</evidence>
<name>A0ABD5PYN0_9EURY</name>
<dbReference type="InterPro" id="IPR042106">
    <property type="entry name" value="Nuo/plastoQ_OxRdtase_6_NuoJ"/>
</dbReference>
<keyword evidence="2" id="KW-0812">Transmembrane</keyword>
<comment type="caution">
    <text evidence="3">The sequence shown here is derived from an EMBL/GenBank/DDBJ whole genome shotgun (WGS) entry which is preliminary data.</text>
</comment>